<accession>A0A218W131</accession>
<dbReference type="SUPFAM" id="SSF52540">
    <property type="entry name" value="P-loop containing nucleoside triphosphate hydrolases"/>
    <property type="match status" value="1"/>
</dbReference>
<dbReference type="PANTHER" id="PTHR36766:SF3">
    <property type="entry name" value="RPW8 DOMAIN-CONTAINING PROTEIN"/>
    <property type="match status" value="1"/>
</dbReference>
<keyword evidence="2" id="KW-0677">Repeat</keyword>
<evidence type="ECO:0000256" key="2">
    <source>
        <dbReference type="ARBA" id="ARBA00022737"/>
    </source>
</evidence>
<evidence type="ECO:0000256" key="3">
    <source>
        <dbReference type="ARBA" id="ARBA00022821"/>
    </source>
</evidence>
<comment type="caution">
    <text evidence="5">The sequence shown here is derived from an EMBL/GenBank/DDBJ whole genome shotgun (WGS) entry which is preliminary data.</text>
</comment>
<dbReference type="AlphaFoldDB" id="A0A218W131"/>
<dbReference type="GO" id="GO:0043531">
    <property type="term" value="F:ADP binding"/>
    <property type="evidence" value="ECO:0007669"/>
    <property type="project" value="InterPro"/>
</dbReference>
<dbReference type="Gene3D" id="3.80.10.10">
    <property type="entry name" value="Ribonuclease Inhibitor"/>
    <property type="match status" value="2"/>
</dbReference>
<dbReference type="InterPro" id="IPR027417">
    <property type="entry name" value="P-loop_NTPase"/>
</dbReference>
<dbReference type="Pfam" id="PF00931">
    <property type="entry name" value="NB-ARC"/>
    <property type="match status" value="1"/>
</dbReference>
<keyword evidence="3" id="KW-0611">Plant defense</keyword>
<dbReference type="Proteomes" id="UP000197138">
    <property type="component" value="Unassembled WGS sequence"/>
</dbReference>
<sequence>MGDLVSGAVVGAVFAELFVVVKAAVKTTILFQSRLRSLESTLQYIKPVIKEIDSLNKLLDSPKEEMKHLHDLLKHGKILVEKSLRVNVNLYKRYRYSLRLADLDDDILKFFQIYIMVIGRDSKEVLVEVKDSRLAIRKLSLMLEDVLNNKGMRSVGAGGFGSCVVPKAPEFVVGLNVSIRQLKKQLLDRGVSLMVVSAPGGCGKTTLVETLCHDEEIKGNFKNNIFFVTVSQSPNFTVMVQNMIHHKGKDVPQIETEQHAIDQLQQLLVEIGKDPILLVLDDVWSESESILEKFWFEEVTDYKILVTSRFDLSAFGPPHKLNPLNDEDARKLFLHSATPKVGSSFRSPSLMKMTDGSVVPRDELIDEIVKRCKGSPLALTVVGKSLCGKHPKIWESTLLEWSEGSFIDTNRAIFDCLQRSLDDLDGMLVYKECFMDLGSFPEDHAIPATALIDMWIELHKLDADGVHAKRILHELAARNLVDLVATKNDESEGDGFYDDLYVRQHDLLRELAIHQNSQGLIHERKRLNLDIRGNKFPGWFTAQDEQPLNAHLLSISTDESFLSDWPHLELLAVEVLVLNFRTKSYTLPIFIKNLVRLKTLIITNNGFFPAELSNLAILGSLPNLKRIRLECIKIPSSDPSDVTLSNLQKASFFMCDLSRGMMAMPNLAEIDIAYCSELERLPTSLCNITSLRKISITSCHNLSLLPDQIGNLFNLQVLRLSSCMNLSGLPESIGRLQNLAFLDISNCFSIGELPKEIGGLCMLKELHMKGCSGLSAVPEAVVNLEQLKYVICDVQRAHLWRPHKDRLPKVTVKIVQDDITLDWLLK</sequence>
<dbReference type="InterPro" id="IPR002182">
    <property type="entry name" value="NB-ARC"/>
</dbReference>
<gene>
    <name evidence="5" type="ORF">CDL15_Pgr013446</name>
</gene>
<dbReference type="EMBL" id="MTKT01005554">
    <property type="protein sequence ID" value="OWM66229.1"/>
    <property type="molecule type" value="Genomic_DNA"/>
</dbReference>
<dbReference type="PANTHER" id="PTHR36766">
    <property type="entry name" value="PLANT BROAD-SPECTRUM MILDEW RESISTANCE PROTEIN RPW8"/>
    <property type="match status" value="1"/>
</dbReference>
<dbReference type="InterPro" id="IPR032675">
    <property type="entry name" value="LRR_dom_sf"/>
</dbReference>
<dbReference type="Pfam" id="PF00560">
    <property type="entry name" value="LRR_1"/>
    <property type="match status" value="1"/>
</dbReference>
<dbReference type="InterPro" id="IPR001611">
    <property type="entry name" value="Leu-rich_rpt"/>
</dbReference>
<name>A0A218W131_PUNGR</name>
<comment type="similarity">
    <text evidence="1">Belongs to the disease resistance NB-LRR family.</text>
</comment>
<evidence type="ECO:0000313" key="6">
    <source>
        <dbReference type="Proteomes" id="UP000197138"/>
    </source>
</evidence>
<evidence type="ECO:0000259" key="4">
    <source>
        <dbReference type="PROSITE" id="PS51153"/>
    </source>
</evidence>
<dbReference type="Pfam" id="PF05659">
    <property type="entry name" value="RPW8"/>
    <property type="match status" value="1"/>
</dbReference>
<evidence type="ECO:0000313" key="5">
    <source>
        <dbReference type="EMBL" id="OWM66229.1"/>
    </source>
</evidence>
<dbReference type="Gene3D" id="3.40.50.300">
    <property type="entry name" value="P-loop containing nucleotide triphosphate hydrolases"/>
    <property type="match status" value="1"/>
</dbReference>
<dbReference type="PROSITE" id="PS51153">
    <property type="entry name" value="RPW8"/>
    <property type="match status" value="1"/>
</dbReference>
<dbReference type="InterPro" id="IPR042197">
    <property type="entry name" value="Apaf_helical"/>
</dbReference>
<dbReference type="Gene3D" id="1.10.8.430">
    <property type="entry name" value="Helical domain of apoptotic protease-activating factors"/>
    <property type="match status" value="1"/>
</dbReference>
<protein>
    <recommendedName>
        <fullName evidence="4">RPW8 domain-containing protein</fullName>
    </recommendedName>
</protein>
<reference evidence="6" key="1">
    <citation type="journal article" date="2017" name="Plant J.">
        <title>The pomegranate (Punica granatum L.) genome and the genomics of punicalagin biosynthesis.</title>
        <authorList>
            <person name="Qin G."/>
            <person name="Xu C."/>
            <person name="Ming R."/>
            <person name="Tang H."/>
            <person name="Guyot R."/>
            <person name="Kramer E.M."/>
            <person name="Hu Y."/>
            <person name="Yi X."/>
            <person name="Qi Y."/>
            <person name="Xu X."/>
            <person name="Gao Z."/>
            <person name="Pan H."/>
            <person name="Jian J."/>
            <person name="Tian Y."/>
            <person name="Yue Z."/>
            <person name="Xu Y."/>
        </authorList>
    </citation>
    <scope>NUCLEOTIDE SEQUENCE [LARGE SCALE GENOMIC DNA]</scope>
    <source>
        <strain evidence="6">cv. Dabenzi</strain>
    </source>
</reference>
<dbReference type="SUPFAM" id="SSF52058">
    <property type="entry name" value="L domain-like"/>
    <property type="match status" value="1"/>
</dbReference>
<dbReference type="Gene3D" id="1.10.10.10">
    <property type="entry name" value="Winged helix-like DNA-binding domain superfamily/Winged helix DNA-binding domain"/>
    <property type="match status" value="1"/>
</dbReference>
<dbReference type="GO" id="GO:0006952">
    <property type="term" value="P:defense response"/>
    <property type="evidence" value="ECO:0007669"/>
    <property type="project" value="UniProtKB-KW"/>
</dbReference>
<dbReference type="InterPro" id="IPR008808">
    <property type="entry name" value="Powdery_mildew-R_dom"/>
</dbReference>
<evidence type="ECO:0000256" key="1">
    <source>
        <dbReference type="ARBA" id="ARBA00008894"/>
    </source>
</evidence>
<dbReference type="PRINTS" id="PR00364">
    <property type="entry name" value="DISEASERSIST"/>
</dbReference>
<organism evidence="5 6">
    <name type="scientific">Punica granatum</name>
    <name type="common">Pomegranate</name>
    <dbReference type="NCBI Taxonomy" id="22663"/>
    <lineage>
        <taxon>Eukaryota</taxon>
        <taxon>Viridiplantae</taxon>
        <taxon>Streptophyta</taxon>
        <taxon>Embryophyta</taxon>
        <taxon>Tracheophyta</taxon>
        <taxon>Spermatophyta</taxon>
        <taxon>Magnoliopsida</taxon>
        <taxon>eudicotyledons</taxon>
        <taxon>Gunneridae</taxon>
        <taxon>Pentapetalae</taxon>
        <taxon>rosids</taxon>
        <taxon>malvids</taxon>
        <taxon>Myrtales</taxon>
        <taxon>Lythraceae</taxon>
        <taxon>Punica</taxon>
    </lineage>
</organism>
<proteinExistence type="inferred from homology"/>
<feature type="domain" description="RPW8" evidence="4">
    <location>
        <begin position="1"/>
        <end position="149"/>
    </location>
</feature>
<dbReference type="InterPro" id="IPR036388">
    <property type="entry name" value="WH-like_DNA-bd_sf"/>
</dbReference>